<organism evidence="1 2">
    <name type="scientific">Paenibacillus stellifer</name>
    <dbReference type="NCBI Taxonomy" id="169760"/>
    <lineage>
        <taxon>Bacteria</taxon>
        <taxon>Bacillati</taxon>
        <taxon>Bacillota</taxon>
        <taxon>Bacilli</taxon>
        <taxon>Bacillales</taxon>
        <taxon>Paenibacillaceae</taxon>
        <taxon>Paenibacillus</taxon>
    </lineage>
</organism>
<dbReference type="KEGG" id="pste:PSTEL_01550"/>
<proteinExistence type="predicted"/>
<sequence length="212" mass="23368">MLEHLHTCGVAAVSDRILQHILVRRGNIGQARADGEAVLTAYFGQNHRNGVIRPVLIQDIQTVQPVVLGFQHNSFAFLDRVAGRSGNGLPQRIQRLGKMLIEQHAAILVRSNRHTLHQHLRAACCNLDSAMRLQLCLPALPVSGEGCSKHRVPNVLGVELLHIVVRREPYCLIIEPDAVRGPAVGAVRQHLVEQRSVGRQADNVGIVLKARH</sequence>
<accession>A0A089LMA3</accession>
<gene>
    <name evidence="1" type="ORF">PSTEL_01550</name>
</gene>
<dbReference type="EMBL" id="CP009286">
    <property type="protein sequence ID" value="AIQ62002.1"/>
    <property type="molecule type" value="Genomic_DNA"/>
</dbReference>
<protein>
    <submittedName>
        <fullName evidence="1">Uncharacterized protein</fullName>
    </submittedName>
</protein>
<name>A0A089LMA3_9BACL</name>
<keyword evidence="2" id="KW-1185">Reference proteome</keyword>
<reference evidence="1 2" key="1">
    <citation type="submission" date="2014-08" db="EMBL/GenBank/DDBJ databases">
        <title>Comparative genomics of the Paenibacillus odorifer group.</title>
        <authorList>
            <person name="den Bakker H.C."/>
            <person name="Tsai Y.-C."/>
            <person name="Martin N."/>
            <person name="Korlach J."/>
            <person name="Wiedmann M."/>
        </authorList>
    </citation>
    <scope>NUCLEOTIDE SEQUENCE [LARGE SCALE GENOMIC DNA]</scope>
    <source>
        <strain evidence="1 2">DSM 14472</strain>
    </source>
</reference>
<dbReference type="Proteomes" id="UP000029507">
    <property type="component" value="Chromosome"/>
</dbReference>
<evidence type="ECO:0000313" key="1">
    <source>
        <dbReference type="EMBL" id="AIQ62002.1"/>
    </source>
</evidence>
<dbReference type="HOGENOM" id="CLU_1298759_0_0_9"/>
<evidence type="ECO:0000313" key="2">
    <source>
        <dbReference type="Proteomes" id="UP000029507"/>
    </source>
</evidence>
<dbReference type="AlphaFoldDB" id="A0A089LMA3"/>